<keyword evidence="5 7" id="KW-0804">Transcription</keyword>
<keyword evidence="2 7" id="KW-0808">Transferase</keyword>
<accession>A0AAD4SLS4</accession>
<evidence type="ECO:0000256" key="5">
    <source>
        <dbReference type="ARBA" id="ARBA00023163"/>
    </source>
</evidence>
<dbReference type="Gene3D" id="3.10.450.40">
    <property type="match status" value="1"/>
</dbReference>
<dbReference type="GO" id="GO:0000428">
    <property type="term" value="C:DNA-directed RNA polymerase complex"/>
    <property type="evidence" value="ECO:0007669"/>
    <property type="project" value="UniProtKB-KW"/>
</dbReference>
<dbReference type="InterPro" id="IPR045867">
    <property type="entry name" value="DNA-dir_RpoC_beta_prime"/>
</dbReference>
<reference evidence="9" key="1">
    <citation type="submission" date="2022-04" db="EMBL/GenBank/DDBJ databases">
        <title>A functionally conserved STORR gene fusion in Papaver species that diverged 16.8 million years ago.</title>
        <authorList>
            <person name="Catania T."/>
        </authorList>
    </citation>
    <scope>NUCLEOTIDE SEQUENCE</scope>
    <source>
        <strain evidence="9">S-188037</strain>
    </source>
</reference>
<keyword evidence="1 7" id="KW-0240">DNA-directed RNA polymerase</keyword>
<dbReference type="GO" id="GO:0003677">
    <property type="term" value="F:DNA binding"/>
    <property type="evidence" value="ECO:0007669"/>
    <property type="project" value="InterPro"/>
</dbReference>
<dbReference type="InterPro" id="IPR044893">
    <property type="entry name" value="RNA_pol_Rpb1_clamp_domain"/>
</dbReference>
<dbReference type="InterPro" id="IPR007080">
    <property type="entry name" value="RNA_pol_Rpb1_1"/>
</dbReference>
<dbReference type="InterPro" id="IPR000722">
    <property type="entry name" value="RNA_pol_asu"/>
</dbReference>
<dbReference type="PANTHER" id="PTHR19376">
    <property type="entry name" value="DNA-DIRECTED RNA POLYMERASE"/>
    <property type="match status" value="1"/>
</dbReference>
<evidence type="ECO:0000256" key="7">
    <source>
        <dbReference type="RuleBase" id="RU004279"/>
    </source>
</evidence>
<comment type="catalytic activity">
    <reaction evidence="6 7">
        <text>RNA(n) + a ribonucleoside 5'-triphosphate = RNA(n+1) + diphosphate</text>
        <dbReference type="Rhea" id="RHEA:21248"/>
        <dbReference type="Rhea" id="RHEA-COMP:14527"/>
        <dbReference type="Rhea" id="RHEA-COMP:17342"/>
        <dbReference type="ChEBI" id="CHEBI:33019"/>
        <dbReference type="ChEBI" id="CHEBI:61557"/>
        <dbReference type="ChEBI" id="CHEBI:140395"/>
        <dbReference type="EC" id="2.7.7.6"/>
    </reaction>
</comment>
<gene>
    <name evidence="9" type="ORF">MKW98_011825</name>
</gene>
<evidence type="ECO:0000259" key="8">
    <source>
        <dbReference type="SMART" id="SM00663"/>
    </source>
</evidence>
<protein>
    <recommendedName>
        <fullName evidence="7">DNA-directed RNA polymerase subunit</fullName>
        <ecNumber evidence="7">2.7.7.6</ecNumber>
    </recommendedName>
</protein>
<dbReference type="InterPro" id="IPR007066">
    <property type="entry name" value="RNA_pol_Rpb1_3"/>
</dbReference>
<dbReference type="SMART" id="SM00663">
    <property type="entry name" value="RPOLA_N"/>
    <property type="match status" value="1"/>
</dbReference>
<dbReference type="Pfam" id="PF00623">
    <property type="entry name" value="RNA_pol_Rpb1_2"/>
    <property type="match status" value="1"/>
</dbReference>
<dbReference type="Gene3D" id="1.10.132.30">
    <property type="match status" value="1"/>
</dbReference>
<dbReference type="Pfam" id="PF11523">
    <property type="entry name" value="DUF3223"/>
    <property type="match status" value="1"/>
</dbReference>
<feature type="domain" description="RNA polymerase N-terminal" evidence="8">
    <location>
        <begin position="227"/>
        <end position="518"/>
    </location>
</feature>
<dbReference type="InterPro" id="IPR007083">
    <property type="entry name" value="RNA_pol_Rpb1_4"/>
</dbReference>
<organism evidence="9 10">
    <name type="scientific">Papaver atlanticum</name>
    <dbReference type="NCBI Taxonomy" id="357466"/>
    <lineage>
        <taxon>Eukaryota</taxon>
        <taxon>Viridiplantae</taxon>
        <taxon>Streptophyta</taxon>
        <taxon>Embryophyta</taxon>
        <taxon>Tracheophyta</taxon>
        <taxon>Spermatophyta</taxon>
        <taxon>Magnoliopsida</taxon>
        <taxon>Ranunculales</taxon>
        <taxon>Papaveraceae</taxon>
        <taxon>Papaveroideae</taxon>
        <taxon>Papaver</taxon>
    </lineage>
</organism>
<comment type="caution">
    <text evidence="9">The sequence shown here is derived from an EMBL/GenBank/DDBJ whole genome shotgun (WGS) entry which is preliminary data.</text>
</comment>
<evidence type="ECO:0000256" key="1">
    <source>
        <dbReference type="ARBA" id="ARBA00022478"/>
    </source>
</evidence>
<comment type="function">
    <text evidence="7">DNA-dependent RNA polymerase catalyzes the transcription of DNA into RNA using the four ribonucleoside triphosphates as substrates.</text>
</comment>
<dbReference type="Pfam" id="PF05000">
    <property type="entry name" value="RNA_pol_Rpb1_4"/>
    <property type="match status" value="1"/>
</dbReference>
<proteinExistence type="inferred from homology"/>
<dbReference type="GO" id="GO:0006351">
    <property type="term" value="P:DNA-templated transcription"/>
    <property type="evidence" value="ECO:0007669"/>
    <property type="project" value="InterPro"/>
</dbReference>
<evidence type="ECO:0000256" key="2">
    <source>
        <dbReference type="ARBA" id="ARBA00022679"/>
    </source>
</evidence>
<dbReference type="EMBL" id="JAJJMB010009441">
    <property type="protein sequence ID" value="KAI3913764.1"/>
    <property type="molecule type" value="Genomic_DNA"/>
</dbReference>
<dbReference type="Gene3D" id="1.10.274.100">
    <property type="entry name" value="RNA polymerase Rpb1, domain 3"/>
    <property type="match status" value="1"/>
</dbReference>
<evidence type="ECO:0000256" key="3">
    <source>
        <dbReference type="ARBA" id="ARBA00022695"/>
    </source>
</evidence>
<evidence type="ECO:0000256" key="4">
    <source>
        <dbReference type="ARBA" id="ARBA00022833"/>
    </source>
</evidence>
<dbReference type="SUPFAM" id="SSF64484">
    <property type="entry name" value="beta and beta-prime subunits of DNA dependent RNA-polymerase"/>
    <property type="match status" value="1"/>
</dbReference>
<evidence type="ECO:0000313" key="10">
    <source>
        <dbReference type="Proteomes" id="UP001202328"/>
    </source>
</evidence>
<dbReference type="Gene3D" id="4.10.860.120">
    <property type="entry name" value="RNA polymerase II, clamp domain"/>
    <property type="match status" value="1"/>
</dbReference>
<evidence type="ECO:0000256" key="6">
    <source>
        <dbReference type="ARBA" id="ARBA00048552"/>
    </source>
</evidence>
<dbReference type="InterPro" id="IPR038120">
    <property type="entry name" value="Rpb1_funnel_sf"/>
</dbReference>
<dbReference type="InterPro" id="IPR006592">
    <property type="entry name" value="RNA_pol_N"/>
</dbReference>
<dbReference type="Pfam" id="PF04983">
    <property type="entry name" value="RNA_pol_Rpb1_3"/>
    <property type="match status" value="1"/>
</dbReference>
<dbReference type="GO" id="GO:0003899">
    <property type="term" value="F:DNA-directed RNA polymerase activity"/>
    <property type="evidence" value="ECO:0007669"/>
    <property type="project" value="UniProtKB-EC"/>
</dbReference>
<dbReference type="PANTHER" id="PTHR19376:SF36">
    <property type="entry name" value="DNA-DIRECTED RNA POLYMERASE IV SUBUNIT 1"/>
    <property type="match status" value="1"/>
</dbReference>
<dbReference type="Proteomes" id="UP001202328">
    <property type="component" value="Unassembled WGS sequence"/>
</dbReference>
<keyword evidence="10" id="KW-1185">Reference proteome</keyword>
<sequence length="1573" mass="176349">MDKDVILEQPTGVLTGIKFSLLTEEDLEKHSAVSVESVNDVTDPKMGVPNMSFECTTCGAKDIKNCEGHNGIVKLPIDLFHPFFTSEIVQILNQVCPGCKSVRTKGPSSMTETSASPYYAQQFTCKYCVKSSTDWYPKMKFKAAGARDYFGKNISEIIVEVTDKIPRKYFSRGLELPMDYWDFIMKDPQQVETDYKSHRRSLTPLQVCNILKDVDPNFVKSFVPKRILLFLSAISVTPNCGRVVEMANLLTTGQSMIFDDRTKAYKRLVDFKRSANELGSRVADCLSVSKLNSGKSSNNKLDSFNNKFDFSNKKLDSSKTGHQWVKDVMLGKMTDNSFRMVIVGDPRIKLGEIGIPNDIAERLEVTECLNSWNWQKLNMCANSRLLEKGVLIVRRKGKKACVFKTDDLKIGDAVYRPLEEGDLVMINRPPSLHQHSIIALSVKILPTGSVASLNPLICDPLRGDFDGDCLQCYVPQSIDSRVELRELVTLNQQLVNGQNGQSLLSLSHDSLAAAYLLRKDDVYLNKAQIQQLEMLSLHLPPFPAIVKAPTPEVREDEACLHQRPIEQLEMLASHHFRSPAIVKAPNFQRSMWTGKQLLSMLMPQDFNFDFPVNGICISEGEILSSSLESAWLQDTDDSIYSTLVRNYGDKTLDILFSAQEILLEWISMRGFSVSLSDIYLSSNSCSRGNMVEEVSMGLQEATQAFRTKDFLINRTCMENLLRDSEDTHNCETFEVDDIDNRLYDLTEINIGAYQDVFRDVQRLVYHYASKENSMLAMVRSGSKGSLLKLVHQSLCLGLQHSSAPLSFRVPSMLSCSARNHRDFDTPGSHILYAVIENSFLSGLDPLECYVHSVSNRDSSFGENAEIPGTLFRKIMFYMRDLYLAYDGTVRNAYGNQLVQFSYGVSDKVTSTEDEISCQISTGSDRRCGGEPVGSLAACSISEAAYSALDKPLSSVEDSLLMKLKKLLMSSKTKTAEVQNVTLFLSKKLKRLNYGSEYGAIAVKSHLEKVLFSEVISDTAIVFSEENCQTHLSPWICHFHISKEEMQKKGLNVASISSALEKNCCSNLSKQKFELPVMHLDSRSHCSMAGPETSCIVGSVDIEEGCSNPLAGVRDVMMPFLLGTVIKGFVEVEKVDIVWNDLPRGSRTSSSGEMCLRVSMARKFKNFKFWSIIKNVCLPIMDLIDWERSYPNSINDVSHAYGIEAAWAHFFRSLKSVTSDIGKSILEEHLLLIADRLSFTGEFLGLTAKGLVTQTSTPSPFNQACFSRPLFNFVQAAKDEAKDDLSGTLDAVAWGKKVPIGTGGNFEIIYSQKDYQVDKLDIFNMLSTQPSYKDARKVSPKKGDKWGKYSFADGFAIPSTPVKSESIPKEVGNASPSENDILDMVFQLQNILYKYPVGHSLNEDEKSTMIYALRYHPRVNEKVGSGLREIKVGYHPKYNSRCFNVVRTDGTVEDFSYRKCVFEAAKQISIHCAESIMKRFKNDNNNSYLYSHRYVLICLDGINSKKLITKNQVTTWHSAPRRACWYGSDKHLIQVKSVDPRNILKAAAITMGSRRLQSFQSKRKAVNATCAVAA</sequence>
<dbReference type="Pfam" id="PF04997">
    <property type="entry name" value="RNA_pol_Rpb1_1"/>
    <property type="match status" value="1"/>
</dbReference>
<name>A0AAD4SLS4_9MAGN</name>
<keyword evidence="3 7" id="KW-0548">Nucleotidyltransferase</keyword>
<keyword evidence="4" id="KW-0862">Zinc</keyword>
<comment type="similarity">
    <text evidence="7">Belongs to the RNA polymerase beta' chain family.</text>
</comment>
<dbReference type="InterPro" id="IPR042102">
    <property type="entry name" value="RNA_pol_Rpb1_3_sf"/>
</dbReference>
<dbReference type="Gene3D" id="3.30.1490.180">
    <property type="entry name" value="RNA polymerase ii"/>
    <property type="match status" value="1"/>
</dbReference>
<dbReference type="EC" id="2.7.7.6" evidence="7"/>
<evidence type="ECO:0000313" key="9">
    <source>
        <dbReference type="EMBL" id="KAI3913764.1"/>
    </source>
</evidence>
<dbReference type="Gene3D" id="6.20.50.80">
    <property type="match status" value="1"/>
</dbReference>
<dbReference type="Gene3D" id="2.40.40.20">
    <property type="match status" value="1"/>
</dbReference>